<accession>A0A841EW33</accession>
<evidence type="ECO:0000313" key="4">
    <source>
        <dbReference type="Proteomes" id="UP000524404"/>
    </source>
</evidence>
<gene>
    <name evidence="3" type="ORF">HNP25_004303</name>
</gene>
<organism evidence="3 4">
    <name type="scientific">Arcicella rosea</name>
    <dbReference type="NCBI Taxonomy" id="502909"/>
    <lineage>
        <taxon>Bacteria</taxon>
        <taxon>Pseudomonadati</taxon>
        <taxon>Bacteroidota</taxon>
        <taxon>Cytophagia</taxon>
        <taxon>Cytophagales</taxon>
        <taxon>Flectobacillaceae</taxon>
        <taxon>Arcicella</taxon>
    </lineage>
</organism>
<comment type="caution">
    <text evidence="3">The sequence shown here is derived from an EMBL/GenBank/DDBJ whole genome shotgun (WGS) entry which is preliminary data.</text>
</comment>
<dbReference type="RefSeq" id="WP_184137618.1">
    <property type="nucleotide sequence ID" value="NZ_JACHKT010000052.1"/>
</dbReference>
<keyword evidence="1" id="KW-1133">Transmembrane helix</keyword>
<dbReference type="Pfam" id="PF22827">
    <property type="entry name" value="GldL_N"/>
    <property type="match status" value="1"/>
</dbReference>
<feature type="transmembrane region" description="Helical" evidence="1">
    <location>
        <begin position="7"/>
        <end position="27"/>
    </location>
</feature>
<dbReference type="NCBIfam" id="TIGR03513">
    <property type="entry name" value="GldL_gliding"/>
    <property type="match status" value="1"/>
</dbReference>
<evidence type="ECO:0000313" key="3">
    <source>
        <dbReference type="EMBL" id="MBB6005629.1"/>
    </source>
</evidence>
<dbReference type="EMBL" id="JACHKT010000052">
    <property type="protein sequence ID" value="MBB6005629.1"/>
    <property type="molecule type" value="Genomic_DNA"/>
</dbReference>
<keyword evidence="1" id="KW-0812">Transmembrane</keyword>
<dbReference type="InterPro" id="IPR019852">
    <property type="entry name" value="Motility-assoc_prot_GldL"/>
</dbReference>
<dbReference type="InterPro" id="IPR055087">
    <property type="entry name" value="GldL-like_N"/>
</dbReference>
<dbReference type="AlphaFoldDB" id="A0A841EW33"/>
<proteinExistence type="predicted"/>
<keyword evidence="4" id="KW-1185">Reference proteome</keyword>
<feature type="domain" description="Gliding motility protein GldL-like N-terminal" evidence="2">
    <location>
        <begin position="8"/>
        <end position="73"/>
    </location>
</feature>
<reference evidence="3 4" key="1">
    <citation type="submission" date="2020-08" db="EMBL/GenBank/DDBJ databases">
        <title>Functional genomics of gut bacteria from endangered species of beetles.</title>
        <authorList>
            <person name="Carlos-Shanley C."/>
        </authorList>
    </citation>
    <scope>NUCLEOTIDE SEQUENCE [LARGE SCALE GENOMIC DNA]</scope>
    <source>
        <strain evidence="3 4">S00070</strain>
    </source>
</reference>
<evidence type="ECO:0000256" key="1">
    <source>
        <dbReference type="SAM" id="Phobius"/>
    </source>
</evidence>
<keyword evidence="1" id="KW-0472">Membrane</keyword>
<name>A0A841EW33_9BACT</name>
<sequence>MERIINVIASFGAAVVIVGALFKILHWDYANEMLMVGMFTEAFIFILFGVLYLSVRPEKSYDWEKVYPELAKDFQGELPKRSVATSNAGVGLTAKMDEMLANAKITPDVFENLGKGMKSLTETVSKIGTITEATVATNDYAKNVKIAAGTMTEMNKAYGVTMTAMGEMANASQDAKEYRIQFQKVTQNMGALNAVYELELQDTNKHLKAMNAFYGNLTVAMENMADASKDTQQFKQELAKLTTNLSSLNTVYGSMLSAMKGN</sequence>
<dbReference type="Proteomes" id="UP000524404">
    <property type="component" value="Unassembled WGS sequence"/>
</dbReference>
<feature type="transmembrane region" description="Helical" evidence="1">
    <location>
        <begin position="33"/>
        <end position="55"/>
    </location>
</feature>
<protein>
    <submittedName>
        <fullName evidence="3">Gliding motility-associated protein GldL</fullName>
    </submittedName>
</protein>
<evidence type="ECO:0000259" key="2">
    <source>
        <dbReference type="Pfam" id="PF22827"/>
    </source>
</evidence>